<dbReference type="SUPFAM" id="SSF56601">
    <property type="entry name" value="beta-lactamase/transpeptidase-like"/>
    <property type="match status" value="1"/>
</dbReference>
<keyword evidence="1" id="KW-0472">Membrane</keyword>
<dbReference type="RefSeq" id="WP_378574971.1">
    <property type="nucleotide sequence ID" value="NZ_JBHSFQ010000013.1"/>
</dbReference>
<comment type="caution">
    <text evidence="4">The sequence shown here is derived from an EMBL/GenBank/DDBJ whole genome shotgun (WGS) entry which is preliminary data.</text>
</comment>
<feature type="chain" id="PRO_5047460704" evidence="2">
    <location>
        <begin position="28"/>
        <end position="487"/>
    </location>
</feature>
<dbReference type="Proteomes" id="UP001595923">
    <property type="component" value="Unassembled WGS sequence"/>
</dbReference>
<dbReference type="InterPro" id="IPR050491">
    <property type="entry name" value="AmpC-like"/>
</dbReference>
<evidence type="ECO:0000313" key="4">
    <source>
        <dbReference type="EMBL" id="MFC4563149.1"/>
    </source>
</evidence>
<dbReference type="InterPro" id="IPR012338">
    <property type="entry name" value="Beta-lactam/transpept-like"/>
</dbReference>
<keyword evidence="2" id="KW-0732">Signal</keyword>
<feature type="signal peptide" evidence="2">
    <location>
        <begin position="1"/>
        <end position="27"/>
    </location>
</feature>
<evidence type="ECO:0000256" key="1">
    <source>
        <dbReference type="SAM" id="Phobius"/>
    </source>
</evidence>
<dbReference type="EMBL" id="JBHSFQ010000013">
    <property type="protein sequence ID" value="MFC4563149.1"/>
    <property type="molecule type" value="Genomic_DNA"/>
</dbReference>
<accession>A0ABV9DYZ5</accession>
<feature type="transmembrane region" description="Helical" evidence="1">
    <location>
        <begin position="413"/>
        <end position="433"/>
    </location>
</feature>
<dbReference type="Gene3D" id="3.40.710.10">
    <property type="entry name" value="DD-peptidase/beta-lactamase superfamily"/>
    <property type="match status" value="1"/>
</dbReference>
<keyword evidence="1" id="KW-1133">Transmembrane helix</keyword>
<reference evidence="5" key="1">
    <citation type="journal article" date="2019" name="Int. J. Syst. Evol. Microbiol.">
        <title>The Global Catalogue of Microorganisms (GCM) 10K type strain sequencing project: providing services to taxonomists for standard genome sequencing and annotation.</title>
        <authorList>
            <consortium name="The Broad Institute Genomics Platform"/>
            <consortium name="The Broad Institute Genome Sequencing Center for Infectious Disease"/>
            <person name="Wu L."/>
            <person name="Ma J."/>
        </authorList>
    </citation>
    <scope>NUCLEOTIDE SEQUENCE [LARGE SCALE GENOMIC DNA]</scope>
    <source>
        <strain evidence="5">XZYJ18</strain>
    </source>
</reference>
<dbReference type="GO" id="GO:0016787">
    <property type="term" value="F:hydrolase activity"/>
    <property type="evidence" value="ECO:0007669"/>
    <property type="project" value="UniProtKB-KW"/>
</dbReference>
<keyword evidence="4" id="KW-0378">Hydrolase</keyword>
<evidence type="ECO:0000256" key="2">
    <source>
        <dbReference type="SAM" id="SignalP"/>
    </source>
</evidence>
<dbReference type="PANTHER" id="PTHR46825:SF9">
    <property type="entry name" value="BETA-LACTAMASE-RELATED DOMAIN-CONTAINING PROTEIN"/>
    <property type="match status" value="1"/>
</dbReference>
<feature type="transmembrane region" description="Helical" evidence="1">
    <location>
        <begin position="453"/>
        <end position="474"/>
    </location>
</feature>
<evidence type="ECO:0000313" key="5">
    <source>
        <dbReference type="Proteomes" id="UP001595923"/>
    </source>
</evidence>
<proteinExistence type="predicted"/>
<protein>
    <submittedName>
        <fullName evidence="4">Serine hydrolase domain-containing protein</fullName>
        <ecNumber evidence="4">3.-.-.-</ecNumber>
    </submittedName>
</protein>
<evidence type="ECO:0000259" key="3">
    <source>
        <dbReference type="Pfam" id="PF00144"/>
    </source>
</evidence>
<dbReference type="Pfam" id="PF00144">
    <property type="entry name" value="Beta-lactamase"/>
    <property type="match status" value="1"/>
</dbReference>
<keyword evidence="1" id="KW-0812">Transmembrane</keyword>
<keyword evidence="5" id="KW-1185">Reference proteome</keyword>
<feature type="domain" description="Beta-lactamase-related" evidence="3">
    <location>
        <begin position="46"/>
        <end position="349"/>
    </location>
</feature>
<dbReference type="EC" id="3.-.-.-" evidence="4"/>
<feature type="transmembrane region" description="Helical" evidence="1">
    <location>
        <begin position="381"/>
        <end position="401"/>
    </location>
</feature>
<dbReference type="InterPro" id="IPR001466">
    <property type="entry name" value="Beta-lactam-related"/>
</dbReference>
<gene>
    <name evidence="4" type="ORF">ACFO4E_14890</name>
</gene>
<organism evidence="4 5">
    <name type="scientific">Nocardiopsis mangrovi</name>
    <dbReference type="NCBI Taxonomy" id="1179818"/>
    <lineage>
        <taxon>Bacteria</taxon>
        <taxon>Bacillati</taxon>
        <taxon>Actinomycetota</taxon>
        <taxon>Actinomycetes</taxon>
        <taxon>Streptosporangiales</taxon>
        <taxon>Nocardiopsidaceae</taxon>
        <taxon>Nocardiopsis</taxon>
    </lineage>
</organism>
<sequence length="487" mass="50448">MRKKTTALAAAVAIAAAAVSGAAPALARTAYDVPGPGGELAPETIDAYLGDVMDATGQPGMAVAVTRGDDIVHTAGYGHDSAGAPVTAETPMRIASVTKSFTAMAVMTLVRDGRIDLDGTVAGQLPGFAMDDPRSDEVTVRHLLNQTSGFSDTTIDVEALRDASSLTEYMSLLEAGSLAADPGTDHRYCNVNFEVAARLVEVASGRPFDAYMREAVFDPLGMARTTLDEAEIAPADGLNSLYGLWIPRAEMPGFRTFSGAGGVITDAADMGRWLTAHTGGGAPLDRDLLDTMYAPSDVDDYAMGWSPEPLAGGGELMVHSGNLFTYSAIQGFSPETGYGFAVLTNGAALTDATYPVLLGLAALSEGRQPEAPGSGRAAADAALAAAAVAAIGLGAVGVARSRRWALQRAGRPAWLTALRMVPVLLPVALFALYPTAVEALSNGREVTWEQMTYFPLPLTLTLGAASAAGLATACSRVVRTARVRSHP</sequence>
<name>A0ABV9DYZ5_9ACTN</name>
<dbReference type="PANTHER" id="PTHR46825">
    <property type="entry name" value="D-ALANYL-D-ALANINE-CARBOXYPEPTIDASE/ENDOPEPTIDASE AMPH"/>
    <property type="match status" value="1"/>
</dbReference>